<evidence type="ECO:0000313" key="3">
    <source>
        <dbReference type="EMBL" id="ASJ22404.1"/>
    </source>
</evidence>
<evidence type="ECO:0000313" key="4">
    <source>
        <dbReference type="Proteomes" id="UP000264880"/>
    </source>
</evidence>
<feature type="domain" description="Transglycosylase SLT" evidence="2">
    <location>
        <begin position="127"/>
        <end position="238"/>
    </location>
</feature>
<organism evidence="3 4">
    <name type="scientific">Brachyspira hampsonii</name>
    <dbReference type="NCBI Taxonomy" id="1287055"/>
    <lineage>
        <taxon>Bacteria</taxon>
        <taxon>Pseudomonadati</taxon>
        <taxon>Spirochaetota</taxon>
        <taxon>Spirochaetia</taxon>
        <taxon>Brachyspirales</taxon>
        <taxon>Brachyspiraceae</taxon>
        <taxon>Brachyspira</taxon>
    </lineage>
</organism>
<dbReference type="AlphaFoldDB" id="A0AAC9TWP3"/>
<dbReference type="Proteomes" id="UP000264880">
    <property type="component" value="Chromosome"/>
</dbReference>
<name>A0AAC9TWP3_9SPIR</name>
<reference evidence="3 4" key="1">
    <citation type="submission" date="2017-02" db="EMBL/GenBank/DDBJ databases">
        <title>Complete genome sequence of Brachyspira hampsonii genomovar I strain NSH-16 (ATCC BAA-2463).</title>
        <authorList>
            <person name="Mirajkar N.S."/>
            <person name="Gebhart C.J."/>
        </authorList>
    </citation>
    <scope>NUCLEOTIDE SEQUENCE [LARGE SCALE GENOMIC DNA]</scope>
    <source>
        <strain evidence="3 4">NSH-16</strain>
    </source>
</reference>
<proteinExistence type="inferred from homology"/>
<evidence type="ECO:0000259" key="2">
    <source>
        <dbReference type="Pfam" id="PF01464"/>
    </source>
</evidence>
<dbReference type="InterPro" id="IPR023346">
    <property type="entry name" value="Lysozyme-like_dom_sf"/>
</dbReference>
<dbReference type="Pfam" id="PF01464">
    <property type="entry name" value="SLT"/>
    <property type="match status" value="1"/>
</dbReference>
<keyword evidence="4" id="KW-1185">Reference proteome</keyword>
<dbReference type="PANTHER" id="PTHR37423">
    <property type="entry name" value="SOLUBLE LYTIC MUREIN TRANSGLYCOSYLASE-RELATED"/>
    <property type="match status" value="1"/>
</dbReference>
<dbReference type="KEGG" id="bhp:BHAMNSH16_12430"/>
<dbReference type="InterPro" id="IPR008258">
    <property type="entry name" value="Transglycosylase_SLT_dom_1"/>
</dbReference>
<evidence type="ECO:0000256" key="1">
    <source>
        <dbReference type="ARBA" id="ARBA00007734"/>
    </source>
</evidence>
<dbReference type="PANTHER" id="PTHR37423:SF2">
    <property type="entry name" value="MEMBRANE-BOUND LYTIC MUREIN TRANSGLYCOSYLASE C"/>
    <property type="match status" value="1"/>
</dbReference>
<gene>
    <name evidence="3" type="ORF">BHAMNSH16_12430</name>
</gene>
<dbReference type="EMBL" id="CP019914">
    <property type="protein sequence ID" value="ASJ22404.1"/>
    <property type="molecule type" value="Genomic_DNA"/>
</dbReference>
<dbReference type="CDD" id="cd16896">
    <property type="entry name" value="LT_Slt70-like"/>
    <property type="match status" value="1"/>
</dbReference>
<dbReference type="SUPFAM" id="SSF53955">
    <property type="entry name" value="Lysozyme-like"/>
    <property type="match status" value="1"/>
</dbReference>
<dbReference type="RefSeq" id="WP_008731035.1">
    <property type="nucleotide sequence ID" value="NZ_CP019914.1"/>
</dbReference>
<accession>A0AAC9TWP3</accession>
<dbReference type="Gene3D" id="1.10.530.10">
    <property type="match status" value="1"/>
</dbReference>
<sequence length="247" mass="27324">MIESVQRIQSRIGEIQETFNKLGFAPINTTLPSKPFAEHLNEAMAGNNTESKVNSVEVNNNLDGSVINDTNKKLDNGKVINGDTSSDAFKGKISFGVYEENTNNFARAINAYKKASVESFPTKYDDIIKEAAEKYSLPENLIKAVIKQESNYVSNAVSHKGAVGLMQIMPKTGVGLGITDEEMLKDPYTNIMAGSRYLSQMLNRYDGRLDLSLSAYNAGPALVDRLQRIPNIEETQNYVKNIIGYIK</sequence>
<comment type="similarity">
    <text evidence="1">Belongs to the transglycosylase Slt family.</text>
</comment>
<protein>
    <submittedName>
        <fullName evidence="3">Lytic transglycosylase</fullName>
    </submittedName>
</protein>